<dbReference type="AlphaFoldDB" id="A0AAV0N0L2"/>
<evidence type="ECO:0000313" key="2">
    <source>
        <dbReference type="Proteomes" id="UP001154282"/>
    </source>
</evidence>
<comment type="caution">
    <text evidence="1">The sequence shown here is derived from an EMBL/GenBank/DDBJ whole genome shotgun (WGS) entry which is preliminary data.</text>
</comment>
<dbReference type="EMBL" id="CAMGYJ010000007">
    <property type="protein sequence ID" value="CAI0451954.1"/>
    <property type="molecule type" value="Genomic_DNA"/>
</dbReference>
<dbReference type="Proteomes" id="UP001154282">
    <property type="component" value="Unassembled WGS sequence"/>
</dbReference>
<name>A0AAV0N0L2_9ROSI</name>
<keyword evidence="2" id="KW-1185">Reference proteome</keyword>
<sequence>MTWNRRSYFGKKMPRLSTWGIHIRHQFLIFLLLPAILLPLLHFWTSRTIAEYHSLKIDSLH</sequence>
<reference evidence="1" key="1">
    <citation type="submission" date="2022-08" db="EMBL/GenBank/DDBJ databases">
        <authorList>
            <person name="Gutierrez-Valencia J."/>
        </authorList>
    </citation>
    <scope>NUCLEOTIDE SEQUENCE</scope>
</reference>
<gene>
    <name evidence="1" type="ORF">LITE_LOCUS31051</name>
</gene>
<protein>
    <submittedName>
        <fullName evidence="1">Uncharacterized protein</fullName>
    </submittedName>
</protein>
<evidence type="ECO:0000313" key="1">
    <source>
        <dbReference type="EMBL" id="CAI0451954.1"/>
    </source>
</evidence>
<proteinExistence type="predicted"/>
<accession>A0AAV0N0L2</accession>
<organism evidence="1 2">
    <name type="scientific">Linum tenue</name>
    <dbReference type="NCBI Taxonomy" id="586396"/>
    <lineage>
        <taxon>Eukaryota</taxon>
        <taxon>Viridiplantae</taxon>
        <taxon>Streptophyta</taxon>
        <taxon>Embryophyta</taxon>
        <taxon>Tracheophyta</taxon>
        <taxon>Spermatophyta</taxon>
        <taxon>Magnoliopsida</taxon>
        <taxon>eudicotyledons</taxon>
        <taxon>Gunneridae</taxon>
        <taxon>Pentapetalae</taxon>
        <taxon>rosids</taxon>
        <taxon>fabids</taxon>
        <taxon>Malpighiales</taxon>
        <taxon>Linaceae</taxon>
        <taxon>Linum</taxon>
    </lineage>
</organism>